<gene>
    <name evidence="2" type="ORF">P154DRAFT_141331</name>
</gene>
<organism evidence="2 3">
    <name type="scientific">Amniculicola lignicola CBS 123094</name>
    <dbReference type="NCBI Taxonomy" id="1392246"/>
    <lineage>
        <taxon>Eukaryota</taxon>
        <taxon>Fungi</taxon>
        <taxon>Dikarya</taxon>
        <taxon>Ascomycota</taxon>
        <taxon>Pezizomycotina</taxon>
        <taxon>Dothideomycetes</taxon>
        <taxon>Pleosporomycetidae</taxon>
        <taxon>Pleosporales</taxon>
        <taxon>Amniculicolaceae</taxon>
        <taxon>Amniculicola</taxon>
    </lineage>
</organism>
<dbReference type="OrthoDB" id="1077582at2759"/>
<dbReference type="AlphaFoldDB" id="A0A6A5WM00"/>
<evidence type="ECO:0000313" key="2">
    <source>
        <dbReference type="EMBL" id="KAF2002547.1"/>
    </source>
</evidence>
<dbReference type="PROSITE" id="PS51819">
    <property type="entry name" value="VOC"/>
    <property type="match status" value="1"/>
</dbReference>
<dbReference type="Proteomes" id="UP000799779">
    <property type="component" value="Unassembled WGS sequence"/>
</dbReference>
<feature type="domain" description="VOC" evidence="1">
    <location>
        <begin position="12"/>
        <end position="133"/>
    </location>
</feature>
<dbReference type="InterPro" id="IPR029068">
    <property type="entry name" value="Glyas_Bleomycin-R_OHBP_Dase"/>
</dbReference>
<evidence type="ECO:0000313" key="3">
    <source>
        <dbReference type="Proteomes" id="UP000799779"/>
    </source>
</evidence>
<name>A0A6A5WM00_9PLEO</name>
<dbReference type="Pfam" id="PF00903">
    <property type="entry name" value="Glyoxalase"/>
    <property type="match status" value="1"/>
</dbReference>
<protein>
    <submittedName>
        <fullName evidence="2">Glyoxalase/Bleomycin resistance protein/Dihydroxybiphenyl dioxygenase</fullName>
    </submittedName>
</protein>
<keyword evidence="3" id="KW-1185">Reference proteome</keyword>
<accession>A0A6A5WM00</accession>
<dbReference type="SUPFAM" id="SSF54593">
    <property type="entry name" value="Glyoxalase/Bleomycin resistance protein/Dihydroxybiphenyl dioxygenase"/>
    <property type="match status" value="1"/>
</dbReference>
<sequence>MAHPQSQLATSAWKIIPKFHCSDVTRTAKFYTEQLGFHLGSIEHDDASVAFMCSVAMGKKSDANIYIFRADATEFRTSSAMIALGTTELDKYYEQLKKEGIVKIIEDIEDKPWGYRQFEVSDPDGNLIQFFKFLEGGNPGTE</sequence>
<evidence type="ECO:0000259" key="1">
    <source>
        <dbReference type="PROSITE" id="PS51819"/>
    </source>
</evidence>
<reference evidence="2" key="1">
    <citation type="journal article" date="2020" name="Stud. Mycol.">
        <title>101 Dothideomycetes genomes: a test case for predicting lifestyles and emergence of pathogens.</title>
        <authorList>
            <person name="Haridas S."/>
            <person name="Albert R."/>
            <person name="Binder M."/>
            <person name="Bloem J."/>
            <person name="Labutti K."/>
            <person name="Salamov A."/>
            <person name="Andreopoulos B."/>
            <person name="Baker S."/>
            <person name="Barry K."/>
            <person name="Bills G."/>
            <person name="Bluhm B."/>
            <person name="Cannon C."/>
            <person name="Castanera R."/>
            <person name="Culley D."/>
            <person name="Daum C."/>
            <person name="Ezra D."/>
            <person name="Gonzalez J."/>
            <person name="Henrissat B."/>
            <person name="Kuo A."/>
            <person name="Liang C."/>
            <person name="Lipzen A."/>
            <person name="Lutzoni F."/>
            <person name="Magnuson J."/>
            <person name="Mondo S."/>
            <person name="Nolan M."/>
            <person name="Ohm R."/>
            <person name="Pangilinan J."/>
            <person name="Park H.-J."/>
            <person name="Ramirez L."/>
            <person name="Alfaro M."/>
            <person name="Sun H."/>
            <person name="Tritt A."/>
            <person name="Yoshinaga Y."/>
            <person name="Zwiers L.-H."/>
            <person name="Turgeon B."/>
            <person name="Goodwin S."/>
            <person name="Spatafora J."/>
            <person name="Crous P."/>
            <person name="Grigoriev I."/>
        </authorList>
    </citation>
    <scope>NUCLEOTIDE SEQUENCE</scope>
    <source>
        <strain evidence="2">CBS 123094</strain>
    </source>
</reference>
<dbReference type="GO" id="GO:0051213">
    <property type="term" value="F:dioxygenase activity"/>
    <property type="evidence" value="ECO:0007669"/>
    <property type="project" value="UniProtKB-KW"/>
</dbReference>
<keyword evidence="2" id="KW-0223">Dioxygenase</keyword>
<dbReference type="Gene3D" id="3.10.180.10">
    <property type="entry name" value="2,3-Dihydroxybiphenyl 1,2-Dioxygenase, domain 1"/>
    <property type="match status" value="1"/>
</dbReference>
<dbReference type="EMBL" id="ML977577">
    <property type="protein sequence ID" value="KAF2002547.1"/>
    <property type="molecule type" value="Genomic_DNA"/>
</dbReference>
<dbReference type="InterPro" id="IPR004360">
    <property type="entry name" value="Glyas_Fos-R_dOase_dom"/>
</dbReference>
<dbReference type="InterPro" id="IPR037523">
    <property type="entry name" value="VOC_core"/>
</dbReference>
<proteinExistence type="predicted"/>
<keyword evidence="2" id="KW-0560">Oxidoreductase</keyword>